<gene>
    <name evidence="2" type="ORF">VZ95_08135</name>
</gene>
<accession>A0A0F3ITK9</accession>
<dbReference type="PANTHER" id="PTHR34384">
    <property type="entry name" value="L-2,3-DIAMINOPROPANOATE--CITRATE LIGASE"/>
    <property type="match status" value="1"/>
</dbReference>
<dbReference type="InterPro" id="IPR037455">
    <property type="entry name" value="LucA/IucC-like"/>
</dbReference>
<organism evidence="2 3">
    <name type="scientific">Elstera litoralis</name>
    <dbReference type="NCBI Taxonomy" id="552518"/>
    <lineage>
        <taxon>Bacteria</taxon>
        <taxon>Pseudomonadati</taxon>
        <taxon>Pseudomonadota</taxon>
        <taxon>Alphaproteobacteria</taxon>
        <taxon>Rhodospirillales</taxon>
        <taxon>Rhodospirillaceae</taxon>
        <taxon>Elstera</taxon>
    </lineage>
</organism>
<protein>
    <recommendedName>
        <fullName evidence="1">Aerobactin siderophore biosynthesis IucA/IucC N-terminal domain-containing protein</fullName>
    </recommendedName>
</protein>
<dbReference type="EMBL" id="LAJY01000182">
    <property type="protein sequence ID" value="KJV09962.1"/>
    <property type="molecule type" value="Genomic_DNA"/>
</dbReference>
<dbReference type="InterPro" id="IPR007310">
    <property type="entry name" value="Aerobactin_biosyn_IucA/IucC_N"/>
</dbReference>
<name>A0A0F3ITK9_9PROT</name>
<comment type="caution">
    <text evidence="2">The sequence shown here is derived from an EMBL/GenBank/DDBJ whole genome shotgun (WGS) entry which is preliminary data.</text>
</comment>
<evidence type="ECO:0000259" key="1">
    <source>
        <dbReference type="Pfam" id="PF04183"/>
    </source>
</evidence>
<dbReference type="GO" id="GO:0019290">
    <property type="term" value="P:siderophore biosynthetic process"/>
    <property type="evidence" value="ECO:0007669"/>
    <property type="project" value="InterPro"/>
</dbReference>
<proteinExistence type="predicted"/>
<evidence type="ECO:0000313" key="3">
    <source>
        <dbReference type="Proteomes" id="UP000033774"/>
    </source>
</evidence>
<keyword evidence="3" id="KW-1185">Reference proteome</keyword>
<dbReference type="Gene3D" id="3.30.310.280">
    <property type="match status" value="1"/>
</dbReference>
<feature type="non-terminal residue" evidence="2">
    <location>
        <position position="209"/>
    </location>
</feature>
<dbReference type="RefSeq" id="WP_045775406.1">
    <property type="nucleotide sequence ID" value="NZ_LAJY01000182.1"/>
</dbReference>
<sequence length="209" mass="23395">MPFPRDLPDQPQERVVRQLVAALLFEKLIEARCTPLDGTLCFEWHAPGYRFRGFGRLGPFDRLRVTPGSVQQAGADGHWRPAEPRALLAGLPMPDAHRAALLAELDRTIALCRWNAAHLNRRPRLDLPYSDLDAALEEGHPYHPCFKARLGFSDADHAAFGPEAGARFQLFWLAVARADLRQALPTAETAFWEAELGADAWADLARRRA</sequence>
<dbReference type="Proteomes" id="UP000033774">
    <property type="component" value="Unassembled WGS sequence"/>
</dbReference>
<reference evidence="2 3" key="1">
    <citation type="submission" date="2015-03" db="EMBL/GenBank/DDBJ databases">
        <title>Draft genome sequence of Elstera litoralis.</title>
        <authorList>
            <person name="Rahalkar M.C."/>
            <person name="Dhakephalkar P.K."/>
            <person name="Pore S.D."/>
            <person name="Arora P."/>
            <person name="Kapse N.G."/>
            <person name="Pandit P.S."/>
        </authorList>
    </citation>
    <scope>NUCLEOTIDE SEQUENCE [LARGE SCALE GENOMIC DNA]</scope>
    <source>
        <strain evidence="2 3">Dia-1</strain>
    </source>
</reference>
<evidence type="ECO:0000313" key="2">
    <source>
        <dbReference type="EMBL" id="KJV09962.1"/>
    </source>
</evidence>
<dbReference type="Gene3D" id="6.10.250.3370">
    <property type="match status" value="1"/>
</dbReference>
<dbReference type="Pfam" id="PF04183">
    <property type="entry name" value="IucA_IucC"/>
    <property type="match status" value="1"/>
</dbReference>
<feature type="domain" description="Aerobactin siderophore biosynthesis IucA/IucC N-terminal" evidence="1">
    <location>
        <begin position="129"/>
        <end position="206"/>
    </location>
</feature>
<dbReference type="AlphaFoldDB" id="A0A0F3ITK9"/>